<proteinExistence type="predicted"/>
<organism evidence="1 2">
    <name type="scientific">Motiliproteus coralliicola</name>
    <dbReference type="NCBI Taxonomy" id="2283196"/>
    <lineage>
        <taxon>Bacteria</taxon>
        <taxon>Pseudomonadati</taxon>
        <taxon>Pseudomonadota</taxon>
        <taxon>Gammaproteobacteria</taxon>
        <taxon>Oceanospirillales</taxon>
        <taxon>Oceanospirillaceae</taxon>
        <taxon>Motiliproteus</taxon>
    </lineage>
</organism>
<dbReference type="SUPFAM" id="SSF89095">
    <property type="entry name" value="GatB/YqeY motif"/>
    <property type="match status" value="1"/>
</dbReference>
<comment type="caution">
    <text evidence="1">The sequence shown here is derived from an EMBL/GenBank/DDBJ whole genome shotgun (WGS) entry which is preliminary data.</text>
</comment>
<reference evidence="1 2" key="1">
    <citation type="submission" date="2018-07" db="EMBL/GenBank/DDBJ databases">
        <title>Motiliproteus coralliicola sp. nov., a bacterium isolated from Coral.</title>
        <authorList>
            <person name="Wang G."/>
        </authorList>
    </citation>
    <scope>NUCLEOTIDE SEQUENCE [LARGE SCALE GENOMIC DNA]</scope>
    <source>
        <strain evidence="1 2">C34</strain>
    </source>
</reference>
<dbReference type="PANTHER" id="PTHR28055">
    <property type="entry name" value="ALTERED INHERITANCE OF MITOCHONDRIA PROTEIN 41, MITOCHONDRIAL"/>
    <property type="match status" value="1"/>
</dbReference>
<dbReference type="AlphaFoldDB" id="A0A369WFD4"/>
<dbReference type="RefSeq" id="WP_114696223.1">
    <property type="nucleotide sequence ID" value="NZ_QQOH01000003.1"/>
</dbReference>
<gene>
    <name evidence="1" type="ORF">DV711_13500</name>
</gene>
<dbReference type="InterPro" id="IPR023168">
    <property type="entry name" value="GatB_Yqey_C_2"/>
</dbReference>
<protein>
    <submittedName>
        <fullName evidence="1">GatB/YqeY domain-containing protein</fullName>
    </submittedName>
</protein>
<evidence type="ECO:0000313" key="1">
    <source>
        <dbReference type="EMBL" id="RDE19879.1"/>
    </source>
</evidence>
<dbReference type="GO" id="GO:0016884">
    <property type="term" value="F:carbon-nitrogen ligase activity, with glutamine as amido-N-donor"/>
    <property type="evidence" value="ECO:0007669"/>
    <property type="project" value="InterPro"/>
</dbReference>
<name>A0A369WFD4_9GAMM</name>
<dbReference type="InterPro" id="IPR042184">
    <property type="entry name" value="YqeY/Aim41_N"/>
</dbReference>
<accession>A0A369WFD4</accession>
<sequence length="150" mass="16799">MTDCALKSELKNAQKDAMRAKDKDRLKTLRGILSAIKDVEVNERIELDDARVIAVLDKMQKQRNDSIAQFDAAGRDDLSEVEKKELEVIKQFLPAQLTDQEIDQLIDQAISETGASSMREMGQVMGRLKPQLQGRADMAVVSKQIKAKLS</sequence>
<dbReference type="Proteomes" id="UP000253769">
    <property type="component" value="Unassembled WGS sequence"/>
</dbReference>
<dbReference type="Gene3D" id="1.10.10.410">
    <property type="match status" value="1"/>
</dbReference>
<dbReference type="EMBL" id="QQOH01000003">
    <property type="protein sequence ID" value="RDE19879.1"/>
    <property type="molecule type" value="Genomic_DNA"/>
</dbReference>
<keyword evidence="2" id="KW-1185">Reference proteome</keyword>
<dbReference type="Pfam" id="PF09424">
    <property type="entry name" value="YqeY"/>
    <property type="match status" value="1"/>
</dbReference>
<dbReference type="Gene3D" id="1.10.1510.10">
    <property type="entry name" value="Uncharacterised protein YqeY/AIM41 PF09424, N-terminal domain"/>
    <property type="match status" value="1"/>
</dbReference>
<dbReference type="PANTHER" id="PTHR28055:SF1">
    <property type="entry name" value="ALTERED INHERITANCE OF MITOCHONDRIA PROTEIN 41, MITOCHONDRIAL"/>
    <property type="match status" value="1"/>
</dbReference>
<dbReference type="InterPro" id="IPR019004">
    <property type="entry name" value="YqeY/Aim41"/>
</dbReference>
<evidence type="ECO:0000313" key="2">
    <source>
        <dbReference type="Proteomes" id="UP000253769"/>
    </source>
</evidence>
<dbReference type="OrthoDB" id="9788127at2"/>
<dbReference type="InterPro" id="IPR003789">
    <property type="entry name" value="Asn/Gln_tRNA_amidoTrase-B-like"/>
</dbReference>